<sequence length="267" mass="30596">MTRSNPKPLAPLNENLNCTLRLLARERELAEARRRIEERGQLQVGPEVEAEVEERREVKMAANQNAQGGEGAAVGEQLRTMGYYMTPRMTNIQLAIRHPPESANNFEINPSLVTMIKNNALFHGLSNESPREHVQKFIELAGSLKINGVPEDVLNLRLFPYSLARNASRWLKNGSALSITSWDDMLNKFMTRYCPPSKTADWCKKITHFEQEEDETLRDAWERYSDYFLQCPHKYIMDSRRDSGLRPSMMVSTKMTRSSLTPYAKGS</sequence>
<name>A0AAV2EZ61_9ROSI</name>
<dbReference type="Proteomes" id="UP001497516">
    <property type="component" value="Chromosome 5"/>
</dbReference>
<organism evidence="2 3">
    <name type="scientific">Linum trigynum</name>
    <dbReference type="NCBI Taxonomy" id="586398"/>
    <lineage>
        <taxon>Eukaryota</taxon>
        <taxon>Viridiplantae</taxon>
        <taxon>Streptophyta</taxon>
        <taxon>Embryophyta</taxon>
        <taxon>Tracheophyta</taxon>
        <taxon>Spermatophyta</taxon>
        <taxon>Magnoliopsida</taxon>
        <taxon>eudicotyledons</taxon>
        <taxon>Gunneridae</taxon>
        <taxon>Pentapetalae</taxon>
        <taxon>rosids</taxon>
        <taxon>fabids</taxon>
        <taxon>Malpighiales</taxon>
        <taxon>Linaceae</taxon>
        <taxon>Linum</taxon>
    </lineage>
</organism>
<dbReference type="InterPro" id="IPR005162">
    <property type="entry name" value="Retrotrans_gag_dom"/>
</dbReference>
<dbReference type="PANTHER" id="PTHR33223">
    <property type="entry name" value="CCHC-TYPE DOMAIN-CONTAINING PROTEIN"/>
    <property type="match status" value="1"/>
</dbReference>
<evidence type="ECO:0000259" key="1">
    <source>
        <dbReference type="Pfam" id="PF03732"/>
    </source>
</evidence>
<feature type="domain" description="Retrotransposon gag" evidence="1">
    <location>
        <begin position="157"/>
        <end position="235"/>
    </location>
</feature>
<evidence type="ECO:0000313" key="2">
    <source>
        <dbReference type="EMBL" id="CAL1391338.1"/>
    </source>
</evidence>
<gene>
    <name evidence="2" type="ORF">LTRI10_LOCUS32065</name>
</gene>
<protein>
    <recommendedName>
        <fullName evidence="1">Retrotransposon gag domain-containing protein</fullName>
    </recommendedName>
</protein>
<dbReference type="Pfam" id="PF03732">
    <property type="entry name" value="Retrotrans_gag"/>
    <property type="match status" value="1"/>
</dbReference>
<keyword evidence="3" id="KW-1185">Reference proteome</keyword>
<evidence type="ECO:0000313" key="3">
    <source>
        <dbReference type="Proteomes" id="UP001497516"/>
    </source>
</evidence>
<dbReference type="EMBL" id="OZ034818">
    <property type="protein sequence ID" value="CAL1391338.1"/>
    <property type="molecule type" value="Genomic_DNA"/>
</dbReference>
<dbReference type="PANTHER" id="PTHR33223:SF11">
    <property type="entry name" value="ELEMENT PROTEIN, PUTATIVE-RELATED"/>
    <property type="match status" value="1"/>
</dbReference>
<dbReference type="AlphaFoldDB" id="A0AAV2EZ61"/>
<accession>A0AAV2EZ61</accession>
<proteinExistence type="predicted"/>
<reference evidence="2 3" key="1">
    <citation type="submission" date="2024-04" db="EMBL/GenBank/DDBJ databases">
        <authorList>
            <person name="Fracassetti M."/>
        </authorList>
    </citation>
    <scope>NUCLEOTIDE SEQUENCE [LARGE SCALE GENOMIC DNA]</scope>
</reference>